<dbReference type="AlphaFoldDB" id="A0ABD2JGN3"/>
<evidence type="ECO:0000256" key="2">
    <source>
        <dbReference type="SAM" id="Phobius"/>
    </source>
</evidence>
<keyword evidence="4" id="KW-1185">Reference proteome</keyword>
<evidence type="ECO:0008006" key="5">
    <source>
        <dbReference type="Google" id="ProtNLM"/>
    </source>
</evidence>
<evidence type="ECO:0000313" key="4">
    <source>
        <dbReference type="Proteomes" id="UP001620626"/>
    </source>
</evidence>
<reference evidence="3 4" key="1">
    <citation type="submission" date="2024-10" db="EMBL/GenBank/DDBJ databases">
        <authorList>
            <person name="Kim D."/>
        </authorList>
    </citation>
    <scope>NUCLEOTIDE SEQUENCE [LARGE SCALE GENOMIC DNA]</scope>
    <source>
        <strain evidence="3">BH-2024</strain>
    </source>
</reference>
<dbReference type="Proteomes" id="UP001620626">
    <property type="component" value="Unassembled WGS sequence"/>
</dbReference>
<keyword evidence="2" id="KW-0472">Membrane</keyword>
<sequence>MQWFPFICTECEPGLTCYHPDNYRKPILCIHSSIENLTDFLRQGKTETTCPTETTSTASSTIICPPPPPTTTHSILLLFITVLILFVFFAQVVQVGALLRRMVKNRIIQRKLQKRQKRMKTLRSQAGRQSMPMVVNFGRTGDGQMFGQVGGRQSSMSPPVVPVNLGGVPPYQGLQTQQREVIYDVPADGGGHEHAEDDEDDDSF</sequence>
<protein>
    <recommendedName>
        <fullName evidence="5">Transmembrane protein</fullName>
    </recommendedName>
</protein>
<comment type="caution">
    <text evidence="3">The sequence shown here is derived from an EMBL/GenBank/DDBJ whole genome shotgun (WGS) entry which is preliminary data.</text>
</comment>
<accession>A0ABD2JGN3</accession>
<organism evidence="3 4">
    <name type="scientific">Heterodera trifolii</name>
    <dbReference type="NCBI Taxonomy" id="157864"/>
    <lineage>
        <taxon>Eukaryota</taxon>
        <taxon>Metazoa</taxon>
        <taxon>Ecdysozoa</taxon>
        <taxon>Nematoda</taxon>
        <taxon>Chromadorea</taxon>
        <taxon>Rhabditida</taxon>
        <taxon>Tylenchina</taxon>
        <taxon>Tylenchomorpha</taxon>
        <taxon>Tylenchoidea</taxon>
        <taxon>Heteroderidae</taxon>
        <taxon>Heteroderinae</taxon>
        <taxon>Heterodera</taxon>
    </lineage>
</organism>
<gene>
    <name evidence="3" type="ORF">niasHT_024855</name>
</gene>
<keyword evidence="2" id="KW-1133">Transmembrane helix</keyword>
<keyword evidence="2" id="KW-0812">Transmembrane</keyword>
<dbReference type="EMBL" id="JBICBT010000979">
    <property type="protein sequence ID" value="KAL3089618.1"/>
    <property type="molecule type" value="Genomic_DNA"/>
</dbReference>
<evidence type="ECO:0000256" key="1">
    <source>
        <dbReference type="SAM" id="MobiDB-lite"/>
    </source>
</evidence>
<name>A0ABD2JGN3_9BILA</name>
<evidence type="ECO:0000313" key="3">
    <source>
        <dbReference type="EMBL" id="KAL3089618.1"/>
    </source>
</evidence>
<proteinExistence type="predicted"/>
<feature type="region of interest" description="Disordered" evidence="1">
    <location>
        <begin position="183"/>
        <end position="204"/>
    </location>
</feature>
<feature type="transmembrane region" description="Helical" evidence="2">
    <location>
        <begin position="75"/>
        <end position="99"/>
    </location>
</feature>